<dbReference type="SUPFAM" id="SSF49464">
    <property type="entry name" value="Carboxypeptidase regulatory domain-like"/>
    <property type="match status" value="1"/>
</dbReference>
<dbReference type="InterPro" id="IPR023997">
    <property type="entry name" value="TonB-dep_OMP_SusC/RagA_CS"/>
</dbReference>
<feature type="domain" description="TonB-dependent receptor-like beta-barrel" evidence="11">
    <location>
        <begin position="554"/>
        <end position="1029"/>
    </location>
</feature>
<evidence type="ECO:0000259" key="12">
    <source>
        <dbReference type="Pfam" id="PF07715"/>
    </source>
</evidence>
<evidence type="ECO:0000313" key="13">
    <source>
        <dbReference type="EMBL" id="RXG32299.1"/>
    </source>
</evidence>
<evidence type="ECO:0000256" key="9">
    <source>
        <dbReference type="RuleBase" id="RU003357"/>
    </source>
</evidence>
<keyword evidence="6 8" id="KW-0472">Membrane</keyword>
<dbReference type="SUPFAM" id="SSF56935">
    <property type="entry name" value="Porins"/>
    <property type="match status" value="1"/>
</dbReference>
<gene>
    <name evidence="13" type="ORF">DSL99_1105</name>
</gene>
<dbReference type="Gene3D" id="2.170.130.10">
    <property type="entry name" value="TonB-dependent receptor, plug domain"/>
    <property type="match status" value="1"/>
</dbReference>
<evidence type="ECO:0000259" key="11">
    <source>
        <dbReference type="Pfam" id="PF00593"/>
    </source>
</evidence>
<proteinExistence type="inferred from homology"/>
<dbReference type="Gene3D" id="2.60.40.1120">
    <property type="entry name" value="Carboxypeptidase-like, regulatory domain"/>
    <property type="match status" value="1"/>
</dbReference>
<dbReference type="PROSITE" id="PS52016">
    <property type="entry name" value="TONB_DEPENDENT_REC_3"/>
    <property type="match status" value="1"/>
</dbReference>
<name>A0A4Q0PNZ7_9FLAO</name>
<keyword evidence="10" id="KW-0732">Signal</keyword>
<comment type="caution">
    <text evidence="13">The sequence shown here is derived from an EMBL/GenBank/DDBJ whole genome shotgun (WGS) entry which is preliminary data.</text>
</comment>
<keyword evidence="2 8" id="KW-0813">Transport</keyword>
<dbReference type="NCBIfam" id="TIGR04057">
    <property type="entry name" value="SusC_RagA_signa"/>
    <property type="match status" value="1"/>
</dbReference>
<evidence type="ECO:0000256" key="4">
    <source>
        <dbReference type="ARBA" id="ARBA00022692"/>
    </source>
</evidence>
<evidence type="ECO:0000256" key="2">
    <source>
        <dbReference type="ARBA" id="ARBA00022448"/>
    </source>
</evidence>
<dbReference type="InterPro" id="IPR037066">
    <property type="entry name" value="Plug_dom_sf"/>
</dbReference>
<accession>A0A4Q0PNZ7</accession>
<dbReference type="Pfam" id="PF00593">
    <property type="entry name" value="TonB_dep_Rec_b-barrel"/>
    <property type="match status" value="1"/>
</dbReference>
<dbReference type="InterPro" id="IPR036942">
    <property type="entry name" value="Beta-barrel_TonB_sf"/>
</dbReference>
<keyword evidence="7 8" id="KW-0998">Cell outer membrane</keyword>
<comment type="similarity">
    <text evidence="8 9">Belongs to the TonB-dependent receptor family.</text>
</comment>
<evidence type="ECO:0000256" key="1">
    <source>
        <dbReference type="ARBA" id="ARBA00004571"/>
    </source>
</evidence>
<evidence type="ECO:0000256" key="7">
    <source>
        <dbReference type="ARBA" id="ARBA00023237"/>
    </source>
</evidence>
<dbReference type="Gene3D" id="2.40.170.20">
    <property type="entry name" value="TonB-dependent receptor, beta-barrel domain"/>
    <property type="match status" value="1"/>
</dbReference>
<dbReference type="AlphaFoldDB" id="A0A4Q0PNZ7"/>
<dbReference type="InterPro" id="IPR039426">
    <property type="entry name" value="TonB-dep_rcpt-like"/>
</dbReference>
<dbReference type="Pfam" id="PF07715">
    <property type="entry name" value="Plug"/>
    <property type="match status" value="1"/>
</dbReference>
<keyword evidence="5 9" id="KW-0798">TonB box</keyword>
<keyword evidence="3 8" id="KW-1134">Transmembrane beta strand</keyword>
<protein>
    <submittedName>
        <fullName evidence="13">TonB-linked SusC/RagA family outer membrane protein</fullName>
    </submittedName>
</protein>
<evidence type="ECO:0000256" key="6">
    <source>
        <dbReference type="ARBA" id="ARBA00023136"/>
    </source>
</evidence>
<dbReference type="NCBIfam" id="TIGR04056">
    <property type="entry name" value="OMP_RagA_SusC"/>
    <property type="match status" value="1"/>
</dbReference>
<evidence type="ECO:0000256" key="3">
    <source>
        <dbReference type="ARBA" id="ARBA00022452"/>
    </source>
</evidence>
<dbReference type="InterPro" id="IPR008969">
    <property type="entry name" value="CarboxyPept-like_regulatory"/>
</dbReference>
<dbReference type="Pfam" id="PF13715">
    <property type="entry name" value="CarbopepD_reg_2"/>
    <property type="match status" value="1"/>
</dbReference>
<comment type="subcellular location">
    <subcellularLocation>
        <location evidence="1 8">Cell outer membrane</location>
        <topology evidence="1 8">Multi-pass membrane protein</topology>
    </subcellularLocation>
</comment>
<dbReference type="InterPro" id="IPR023996">
    <property type="entry name" value="TonB-dep_OMP_SusC/RagA"/>
</dbReference>
<dbReference type="InterPro" id="IPR000531">
    <property type="entry name" value="Beta-barrel_TonB"/>
</dbReference>
<feature type="chain" id="PRO_5020604630" evidence="10">
    <location>
        <begin position="25"/>
        <end position="1184"/>
    </location>
</feature>
<dbReference type="InterPro" id="IPR012910">
    <property type="entry name" value="Plug_dom"/>
</dbReference>
<evidence type="ECO:0000313" key="14">
    <source>
        <dbReference type="Proteomes" id="UP000290608"/>
    </source>
</evidence>
<dbReference type="EMBL" id="QOVL01000004">
    <property type="protein sequence ID" value="RXG32299.1"/>
    <property type="molecule type" value="Genomic_DNA"/>
</dbReference>
<dbReference type="GO" id="GO:0009279">
    <property type="term" value="C:cell outer membrane"/>
    <property type="evidence" value="ECO:0007669"/>
    <property type="project" value="UniProtKB-SubCell"/>
</dbReference>
<feature type="domain" description="TonB-dependent receptor plug" evidence="12">
    <location>
        <begin position="214"/>
        <end position="334"/>
    </location>
</feature>
<sequence>MKIKHLKMKASVILTLFCALQLFALKTTAQKFDIDLKDQTVEKAIAYIKSHSDYKFFYQEDLLKEDWKISVKANSADIFEVLEQLFEKLPVSYIIKKKQIILKPETDTIPSNTTGFIEEQQSVSGKIRDHSGVPIMGATVWIKNTRKGVSTNENGYYSLSANTSDTLVYNFLGFKQEERIVGNQSVIDIVLQPDVNNLDEVTIMMSTGYQKIAKERATGSFSVIDGEELQKVPVNNIMNQLEGRVAGLQIDILESDNTFVYSNQLGDTEGNTSYNFRIRGQSTYQGNDAPLIVIDGAPTELDIKAINSDDVEKITFLKDAASASIYGARAANGVIVIDTKHGSKGKTRINYSQNYTFSSKPSLSSLPLMNSTQVLDLEQELIDRGIVADPALATSLYNSTPISRGMEIMFEQERGNISEAERENQLNILRERNNYNQITQYLLQPSSSKTYNLSLSGGKGDYTYFTSASYAKEETQTKGNDGKRLTLTANQNFKLFDYAEVSTSLKGSFFDFNQNGIGLNPLSGSLTTFLPYNEIVDENGEGVGYDRAFYSGDITRFEAAGYLPWGYNYLDELQNSDKTIHEQNYSANIQVVLPITKGLSASGTYFIERSYKDNPNIYNQDTYYTRDLINQATFLDPTTNVLSRAIPLGSIYQKNKYIEGSQTTRGQLNYNAIFGKHAIDAIAGMEFRETRNQISGGTLFGYNEKTQTSIDLPATNYTSVYGYNSTLTYNNTNTNRRRRFLSYYGNAAYTYNNKYVFSGSIRLDDYNNFGVDKSYRRTPLWSTGFKWNSSKESFLKDVEIINNLSFRATYGFNGNISLTTFPFTNISIADIDFNLSQLPYAFVSAAANPALRWEKTGVLNFGIDFSILNNRLNGSIEYYQKNSKDLIQNFPVSEFYGLPNNTLTRNTATLKGRGIDLNLNGDWLRLKDFKINTALILSYNKNEVTDSRYESYSSYLNGTGSTPPIKGYGLNSLFAFRSAGLDENGSVQVFNRDGEIVDSNTALTDIEDMVYVGTRTPKYYGSFNTTLNYKKISLYVLATYKLGYKLFKPSFTSYVTRYGTFSGYSLDKDVAERWREPGDEAGTNVPGVQGLSGYSYTRYLYGNDNVISGDHLRLREVSLSYDLSSVLANTFINGANLSFTARNLGLIWKANSDDIDPDFLPYTSGNQLRIPPTAMYSLGLNINF</sequence>
<organism evidence="13 14">
    <name type="scientific">Leeuwenhoekiella marinoflava</name>
    <dbReference type="NCBI Taxonomy" id="988"/>
    <lineage>
        <taxon>Bacteria</taxon>
        <taxon>Pseudomonadati</taxon>
        <taxon>Bacteroidota</taxon>
        <taxon>Flavobacteriia</taxon>
        <taxon>Flavobacteriales</taxon>
        <taxon>Flavobacteriaceae</taxon>
        <taxon>Leeuwenhoekiella</taxon>
    </lineage>
</organism>
<feature type="signal peptide" evidence="10">
    <location>
        <begin position="1"/>
        <end position="24"/>
    </location>
</feature>
<evidence type="ECO:0000256" key="8">
    <source>
        <dbReference type="PROSITE-ProRule" id="PRU01360"/>
    </source>
</evidence>
<reference evidence="13 14" key="1">
    <citation type="submission" date="2018-07" db="EMBL/GenBank/DDBJ databases">
        <title>Leeuwenhoekiella genomics.</title>
        <authorList>
            <person name="Tahon G."/>
            <person name="Willems A."/>
        </authorList>
    </citation>
    <scope>NUCLEOTIDE SEQUENCE [LARGE SCALE GENOMIC DNA]</scope>
    <source>
        <strain evidence="13 14">LMG 1345</strain>
    </source>
</reference>
<dbReference type="Proteomes" id="UP000290608">
    <property type="component" value="Unassembled WGS sequence"/>
</dbReference>
<dbReference type="STRING" id="1122159.SAMN02745246_01054"/>
<evidence type="ECO:0000256" key="10">
    <source>
        <dbReference type="SAM" id="SignalP"/>
    </source>
</evidence>
<evidence type="ECO:0000256" key="5">
    <source>
        <dbReference type="ARBA" id="ARBA00023077"/>
    </source>
</evidence>
<keyword evidence="4 8" id="KW-0812">Transmembrane</keyword>